<dbReference type="AlphaFoldDB" id="A0A810Q3A1"/>
<dbReference type="Pfam" id="PF07905">
    <property type="entry name" value="PucR"/>
    <property type="match status" value="1"/>
</dbReference>
<dbReference type="InterPro" id="IPR025736">
    <property type="entry name" value="PucR_C-HTH_dom"/>
</dbReference>
<feature type="domain" description="PucR C-terminal helix-turn-helix" evidence="2">
    <location>
        <begin position="465"/>
        <end position="522"/>
    </location>
</feature>
<evidence type="ECO:0000313" key="4">
    <source>
        <dbReference type="Proteomes" id="UP000679848"/>
    </source>
</evidence>
<evidence type="ECO:0000259" key="2">
    <source>
        <dbReference type="Pfam" id="PF13556"/>
    </source>
</evidence>
<dbReference type="InterPro" id="IPR012914">
    <property type="entry name" value="PucR_dom"/>
</dbReference>
<evidence type="ECO:0000259" key="1">
    <source>
        <dbReference type="Pfam" id="PF07905"/>
    </source>
</evidence>
<dbReference type="RefSeq" id="WP_213542416.1">
    <property type="nucleotide sequence ID" value="NZ_AP023420.1"/>
</dbReference>
<dbReference type="PANTHER" id="PTHR33744:SF16">
    <property type="entry name" value="CARBOHYDRATE DIACID REGULATOR"/>
    <property type="match status" value="1"/>
</dbReference>
<feature type="domain" description="Purine catabolism PurC-like" evidence="1">
    <location>
        <begin position="7"/>
        <end position="139"/>
    </location>
</feature>
<reference evidence="3" key="1">
    <citation type="submission" date="2020-09" db="EMBL/GenBank/DDBJ databases">
        <title>New species isolated from human feces.</title>
        <authorList>
            <person name="Kitahara M."/>
            <person name="Shigeno Y."/>
            <person name="Shime M."/>
            <person name="Matsumoto Y."/>
            <person name="Nakamura S."/>
            <person name="Motooka D."/>
            <person name="Fukuoka S."/>
            <person name="Nishikawa H."/>
            <person name="Benno Y."/>
        </authorList>
    </citation>
    <scope>NUCLEOTIDE SEQUENCE</scope>
    <source>
        <strain evidence="3">MM59</strain>
    </source>
</reference>
<protein>
    <recommendedName>
        <fullName evidence="5">PucR family transcriptional regulator</fullName>
    </recommendedName>
</protein>
<dbReference type="InterPro" id="IPR042070">
    <property type="entry name" value="PucR_C-HTH_sf"/>
</dbReference>
<evidence type="ECO:0008006" key="5">
    <source>
        <dbReference type="Google" id="ProtNLM"/>
    </source>
</evidence>
<dbReference type="EMBL" id="AP023420">
    <property type="protein sequence ID" value="BCK82798.1"/>
    <property type="molecule type" value="Genomic_DNA"/>
</dbReference>
<sequence length="535" mass="60922">MSLTVSQLLELPCLRRAKVLAGHNSLERIVTSVTVLEYSTPTDMQKKLYESIDFWGSELILTGFCNIADDVDAQCDNIRMFAMAGEVGMILYYVGLILPRVDPKLIQLADELNFVLICMPENEPNLRYGEVIQETMDAIVRDELNNPTFTIDLLEQMTKVPPNQQSVKTILRITSDRLRASAVITDSEYHVLSEASWPRNQEISWGDMISQTVRHINSDCSCEIAGNPNLLAYRAEIQPSSYSRMYLFVFSERGKLDQVLWKQVVEGVRVSMGVWGKTHDQTDRSELIRAIILDEPIKMRRLGDLYHISVASLSDMWILRSLKGENLSPWARAVSELSSLYTKIGLCGHYENDILIFPVGSRTLHEMDEWTNALVQFCRENGLSVKITRCPLLQYTADAKYVYETNRAYLEDSTKVFPMRTFFTVSEIEFVKECREIAAQGNDSVRRYMSLLDPIMSIKDGVEMIKTLTVFLLDKNSSITETAAHLFVHKNTVKYRLQKAGNLLGFHVGDIPQSKNLLYALALQRIMRLSPGKNE</sequence>
<organism evidence="3 4">
    <name type="scientific">Pusillibacter faecalis</name>
    <dbReference type="NCBI Taxonomy" id="2714358"/>
    <lineage>
        <taxon>Bacteria</taxon>
        <taxon>Bacillati</taxon>
        <taxon>Bacillota</taxon>
        <taxon>Clostridia</taxon>
        <taxon>Eubacteriales</taxon>
        <taxon>Oscillospiraceae</taxon>
        <taxon>Pusillibacter</taxon>
    </lineage>
</organism>
<dbReference type="Pfam" id="PF13556">
    <property type="entry name" value="HTH_30"/>
    <property type="match status" value="1"/>
</dbReference>
<dbReference type="PANTHER" id="PTHR33744">
    <property type="entry name" value="CARBOHYDRATE DIACID REGULATOR"/>
    <property type="match status" value="1"/>
</dbReference>
<proteinExistence type="predicted"/>
<gene>
    <name evidence="3" type="ORF">MM59RIKEN_01170</name>
</gene>
<name>A0A810Q3A1_9FIRM</name>
<keyword evidence="4" id="KW-1185">Reference proteome</keyword>
<accession>A0A810Q3A1</accession>
<evidence type="ECO:0000313" key="3">
    <source>
        <dbReference type="EMBL" id="BCK82798.1"/>
    </source>
</evidence>
<dbReference type="Gene3D" id="1.10.10.2840">
    <property type="entry name" value="PucR C-terminal helix-turn-helix domain"/>
    <property type="match status" value="1"/>
</dbReference>
<dbReference type="Proteomes" id="UP000679848">
    <property type="component" value="Chromosome"/>
</dbReference>
<dbReference type="KEGG" id="pfaa:MM59RIKEN_01170"/>
<dbReference type="InterPro" id="IPR051448">
    <property type="entry name" value="CdaR-like_regulators"/>
</dbReference>